<comment type="similarity">
    <text evidence="1">Belongs to the transglycosylase Slt family.</text>
</comment>
<name>A0A1S2UB44_9PSED</name>
<feature type="domain" description="Transglycosylase SLT" evidence="2">
    <location>
        <begin position="46"/>
        <end position="161"/>
    </location>
</feature>
<proteinExistence type="inferred from homology"/>
<dbReference type="SUPFAM" id="SSF53955">
    <property type="entry name" value="Lysozyme-like"/>
    <property type="match status" value="1"/>
</dbReference>
<dbReference type="RefSeq" id="WP_071487762.1">
    <property type="nucleotide sequence ID" value="NZ_FNTS01000002.1"/>
</dbReference>
<dbReference type="Pfam" id="PF01464">
    <property type="entry name" value="SLT"/>
    <property type="match status" value="1"/>
</dbReference>
<dbReference type="AlphaFoldDB" id="A0A1S2UB44"/>
<dbReference type="Proteomes" id="UP000181661">
    <property type="component" value="Unassembled WGS sequence"/>
</dbReference>
<dbReference type="PANTHER" id="PTHR37423">
    <property type="entry name" value="SOLUBLE LYTIC MUREIN TRANSGLYCOSYLASE-RELATED"/>
    <property type="match status" value="1"/>
</dbReference>
<gene>
    <name evidence="3" type="ORF">BFL40_32385</name>
</gene>
<evidence type="ECO:0000313" key="4">
    <source>
        <dbReference type="Proteomes" id="UP000181661"/>
    </source>
</evidence>
<dbReference type="PANTHER" id="PTHR37423:SF2">
    <property type="entry name" value="MEMBRANE-BOUND LYTIC MUREIN TRANSGLYCOSYLASE C"/>
    <property type="match status" value="1"/>
</dbReference>
<organism evidence="3 4">
    <name type="scientific">Pseudomonas costantinii</name>
    <dbReference type="NCBI Taxonomy" id="168469"/>
    <lineage>
        <taxon>Bacteria</taxon>
        <taxon>Pseudomonadati</taxon>
        <taxon>Pseudomonadota</taxon>
        <taxon>Gammaproteobacteria</taxon>
        <taxon>Pseudomonadales</taxon>
        <taxon>Pseudomonadaceae</taxon>
        <taxon>Pseudomonas</taxon>
    </lineage>
</organism>
<accession>A0A1S2UB44</accession>
<evidence type="ECO:0000259" key="2">
    <source>
        <dbReference type="Pfam" id="PF01464"/>
    </source>
</evidence>
<evidence type="ECO:0000313" key="3">
    <source>
        <dbReference type="EMBL" id="OIN43350.1"/>
    </source>
</evidence>
<sequence>MRSRVLLYMGAVALGLAAIAVYSTPAKAEIPSQAERYRRDLTRIAQAEWGLDAPVATFAAQIHQESRWRFDAKSPVGAQGLGQVMPSTATWLAQLFPKALGKVEPFNPIWSMQALVSYDRWLASRIQARNACEQGALILSSYNGGLGWVIRDRKLASAKGADPLTWFGSVERFNAGRSASAFKENRQYPQLILRRWEALYVAAGWGQGVCQ</sequence>
<reference evidence="3 4" key="1">
    <citation type="submission" date="2016-08" db="EMBL/GenBank/DDBJ databases">
        <title>Draft genome sequence of Pseudomonas costantinii LMG 22119, type strain isolated from cultivated mushroom (Agaricus bisporus) sporophores.</title>
        <authorList>
            <person name="Tambong J.T."/>
        </authorList>
    </citation>
    <scope>NUCLEOTIDE SEQUENCE [LARGE SCALE GENOMIC DNA]</scope>
    <source>
        <strain evidence="3 4">LMG 22119</strain>
    </source>
</reference>
<comment type="caution">
    <text evidence="3">The sequence shown here is derived from an EMBL/GenBank/DDBJ whole genome shotgun (WGS) entry which is preliminary data.</text>
</comment>
<dbReference type="EMBL" id="MDDR01000066">
    <property type="protein sequence ID" value="OIN43350.1"/>
    <property type="molecule type" value="Genomic_DNA"/>
</dbReference>
<dbReference type="OrthoDB" id="9815002at2"/>
<protein>
    <submittedName>
        <fullName evidence="3">Lytic transglycosylase</fullName>
    </submittedName>
</protein>
<dbReference type="Gene3D" id="1.10.530.10">
    <property type="match status" value="1"/>
</dbReference>
<evidence type="ECO:0000256" key="1">
    <source>
        <dbReference type="ARBA" id="ARBA00007734"/>
    </source>
</evidence>
<dbReference type="InterPro" id="IPR008258">
    <property type="entry name" value="Transglycosylase_SLT_dom_1"/>
</dbReference>
<dbReference type="InterPro" id="IPR023346">
    <property type="entry name" value="Lysozyme-like_dom_sf"/>
</dbReference>